<evidence type="ECO:0000259" key="9">
    <source>
        <dbReference type="Pfam" id="PF01618"/>
    </source>
</evidence>
<dbReference type="KEGG" id="knv:Pan216_27460"/>
<comment type="subcellular location">
    <subcellularLocation>
        <location evidence="1">Cell membrane</location>
        <topology evidence="1">Multi-pass membrane protein</topology>
    </subcellularLocation>
    <subcellularLocation>
        <location evidence="6">Membrane</location>
        <topology evidence="6">Multi-pass membrane protein</topology>
    </subcellularLocation>
</comment>
<dbReference type="EMBL" id="CP036279">
    <property type="protein sequence ID" value="QDU61881.1"/>
    <property type="molecule type" value="Genomic_DNA"/>
</dbReference>
<feature type="transmembrane region" description="Helical" evidence="8">
    <location>
        <begin position="148"/>
        <end position="168"/>
    </location>
</feature>
<evidence type="ECO:0000256" key="4">
    <source>
        <dbReference type="ARBA" id="ARBA00022989"/>
    </source>
</evidence>
<evidence type="ECO:0000313" key="11">
    <source>
        <dbReference type="Proteomes" id="UP000317093"/>
    </source>
</evidence>
<dbReference type="GO" id="GO:0005886">
    <property type="term" value="C:plasma membrane"/>
    <property type="evidence" value="ECO:0007669"/>
    <property type="project" value="UniProtKB-SubCell"/>
</dbReference>
<keyword evidence="11" id="KW-1185">Reference proteome</keyword>
<feature type="transmembrane region" description="Helical" evidence="8">
    <location>
        <begin position="20"/>
        <end position="38"/>
    </location>
</feature>
<evidence type="ECO:0000313" key="10">
    <source>
        <dbReference type="EMBL" id="QDU61881.1"/>
    </source>
</evidence>
<feature type="region of interest" description="Disordered" evidence="7">
    <location>
        <begin position="206"/>
        <end position="228"/>
    </location>
</feature>
<name>A0A518B4G5_9BACT</name>
<feature type="domain" description="MotA/TolQ/ExbB proton channel" evidence="9">
    <location>
        <begin position="110"/>
        <end position="178"/>
    </location>
</feature>
<evidence type="ECO:0000256" key="5">
    <source>
        <dbReference type="ARBA" id="ARBA00023136"/>
    </source>
</evidence>
<evidence type="ECO:0000256" key="6">
    <source>
        <dbReference type="RuleBase" id="RU004057"/>
    </source>
</evidence>
<dbReference type="Proteomes" id="UP000317093">
    <property type="component" value="Chromosome"/>
</dbReference>
<keyword evidence="2" id="KW-1003">Cell membrane</keyword>
<keyword evidence="4 8" id="KW-1133">Transmembrane helix</keyword>
<keyword evidence="6" id="KW-0653">Protein transport</keyword>
<organism evidence="10 11">
    <name type="scientific">Kolteria novifilia</name>
    <dbReference type="NCBI Taxonomy" id="2527975"/>
    <lineage>
        <taxon>Bacteria</taxon>
        <taxon>Pseudomonadati</taxon>
        <taxon>Planctomycetota</taxon>
        <taxon>Planctomycetia</taxon>
        <taxon>Kolteriales</taxon>
        <taxon>Kolteriaceae</taxon>
        <taxon>Kolteria</taxon>
    </lineage>
</organism>
<evidence type="ECO:0000256" key="2">
    <source>
        <dbReference type="ARBA" id="ARBA00022475"/>
    </source>
</evidence>
<dbReference type="GO" id="GO:0015031">
    <property type="term" value="P:protein transport"/>
    <property type="evidence" value="ECO:0007669"/>
    <property type="project" value="UniProtKB-KW"/>
</dbReference>
<feature type="compositionally biased region" description="Low complexity" evidence="7">
    <location>
        <begin position="217"/>
        <end position="228"/>
    </location>
</feature>
<sequence length="228" mass="25151">MLAWLEYLETLPLSWTTTGIHLYAAVVFLLAMTVWYAHRSRLTRLARRVASVADRVEGKTLRLGNVRLEQVRGLVLSLSDSLVRHRDRDIAAVLDFVRAEERHGDLAVARTTVNLVETMIELFPILGILGTVYAISGVGQGDFTSSSLLSLFGVATGTTLWALFYAVIFRIGYSAFIQGTVAKLEESNEGYDQFLAVLEERSREFPRQAAAAPSQESTGSVSTLSYSS</sequence>
<dbReference type="AlphaFoldDB" id="A0A518B4G5"/>
<dbReference type="OrthoDB" id="263008at2"/>
<accession>A0A518B4G5</accession>
<dbReference type="Pfam" id="PF01618">
    <property type="entry name" value="MotA_ExbB"/>
    <property type="match status" value="1"/>
</dbReference>
<evidence type="ECO:0000256" key="8">
    <source>
        <dbReference type="SAM" id="Phobius"/>
    </source>
</evidence>
<proteinExistence type="inferred from homology"/>
<dbReference type="RefSeq" id="WP_145258419.1">
    <property type="nucleotide sequence ID" value="NZ_CP036279.1"/>
</dbReference>
<comment type="similarity">
    <text evidence="6">Belongs to the exbB/tolQ family.</text>
</comment>
<dbReference type="InterPro" id="IPR002898">
    <property type="entry name" value="MotA_ExbB_proton_chnl"/>
</dbReference>
<feature type="transmembrane region" description="Helical" evidence="8">
    <location>
        <begin position="119"/>
        <end position="136"/>
    </location>
</feature>
<evidence type="ECO:0000256" key="3">
    <source>
        <dbReference type="ARBA" id="ARBA00022692"/>
    </source>
</evidence>
<keyword evidence="6" id="KW-0813">Transport</keyword>
<protein>
    <recommendedName>
        <fullName evidence="9">MotA/TolQ/ExbB proton channel domain-containing protein</fullName>
    </recommendedName>
</protein>
<gene>
    <name evidence="10" type="ORF">Pan216_27460</name>
</gene>
<evidence type="ECO:0000256" key="1">
    <source>
        <dbReference type="ARBA" id="ARBA00004651"/>
    </source>
</evidence>
<keyword evidence="5 8" id="KW-0472">Membrane</keyword>
<reference evidence="10 11" key="1">
    <citation type="submission" date="2019-02" db="EMBL/GenBank/DDBJ databases">
        <title>Deep-cultivation of Planctomycetes and their phenomic and genomic characterization uncovers novel biology.</title>
        <authorList>
            <person name="Wiegand S."/>
            <person name="Jogler M."/>
            <person name="Boedeker C."/>
            <person name="Pinto D."/>
            <person name="Vollmers J."/>
            <person name="Rivas-Marin E."/>
            <person name="Kohn T."/>
            <person name="Peeters S.H."/>
            <person name="Heuer A."/>
            <person name="Rast P."/>
            <person name="Oberbeckmann S."/>
            <person name="Bunk B."/>
            <person name="Jeske O."/>
            <person name="Meyerdierks A."/>
            <person name="Storesund J.E."/>
            <person name="Kallscheuer N."/>
            <person name="Luecker S."/>
            <person name="Lage O.M."/>
            <person name="Pohl T."/>
            <person name="Merkel B.J."/>
            <person name="Hornburger P."/>
            <person name="Mueller R.-W."/>
            <person name="Bruemmer F."/>
            <person name="Labrenz M."/>
            <person name="Spormann A.M."/>
            <person name="Op den Camp H."/>
            <person name="Overmann J."/>
            <person name="Amann R."/>
            <person name="Jetten M.S.M."/>
            <person name="Mascher T."/>
            <person name="Medema M.H."/>
            <person name="Devos D.P."/>
            <person name="Kaster A.-K."/>
            <person name="Ovreas L."/>
            <person name="Rohde M."/>
            <person name="Galperin M.Y."/>
            <person name="Jogler C."/>
        </authorList>
    </citation>
    <scope>NUCLEOTIDE SEQUENCE [LARGE SCALE GENOMIC DNA]</scope>
    <source>
        <strain evidence="10 11">Pan216</strain>
    </source>
</reference>
<evidence type="ECO:0000256" key="7">
    <source>
        <dbReference type="SAM" id="MobiDB-lite"/>
    </source>
</evidence>
<keyword evidence="3 8" id="KW-0812">Transmembrane</keyword>